<dbReference type="EMBL" id="JBBWWR010000016">
    <property type="protein sequence ID" value="KAK8947951.1"/>
    <property type="molecule type" value="Genomic_DNA"/>
</dbReference>
<dbReference type="NCBIfam" id="TIGR00756">
    <property type="entry name" value="PPR"/>
    <property type="match status" value="3"/>
</dbReference>
<name>A0ABR2LR98_9ASPA</name>
<dbReference type="Pfam" id="PF20431">
    <property type="entry name" value="E_motif"/>
    <property type="match status" value="1"/>
</dbReference>
<evidence type="ECO:0000256" key="1">
    <source>
        <dbReference type="ARBA" id="ARBA00022737"/>
    </source>
</evidence>
<keyword evidence="4" id="KW-1185">Reference proteome</keyword>
<evidence type="ECO:0000313" key="3">
    <source>
        <dbReference type="EMBL" id="KAK8947951.1"/>
    </source>
</evidence>
<dbReference type="InterPro" id="IPR011990">
    <property type="entry name" value="TPR-like_helical_dom_sf"/>
</dbReference>
<comment type="caution">
    <text evidence="3">The sequence shown here is derived from an EMBL/GenBank/DDBJ whole genome shotgun (WGS) entry which is preliminary data.</text>
</comment>
<dbReference type="Pfam" id="PF13041">
    <property type="entry name" value="PPR_2"/>
    <property type="match status" value="2"/>
</dbReference>
<dbReference type="Pfam" id="PF01535">
    <property type="entry name" value="PPR"/>
    <property type="match status" value="3"/>
</dbReference>
<reference evidence="3 4" key="1">
    <citation type="journal article" date="2022" name="Nat. Plants">
        <title>Genomes of leafy and leafless Platanthera orchids illuminate the evolution of mycoheterotrophy.</title>
        <authorList>
            <person name="Li M.H."/>
            <person name="Liu K.W."/>
            <person name="Li Z."/>
            <person name="Lu H.C."/>
            <person name="Ye Q.L."/>
            <person name="Zhang D."/>
            <person name="Wang J.Y."/>
            <person name="Li Y.F."/>
            <person name="Zhong Z.M."/>
            <person name="Liu X."/>
            <person name="Yu X."/>
            <person name="Liu D.K."/>
            <person name="Tu X.D."/>
            <person name="Liu B."/>
            <person name="Hao Y."/>
            <person name="Liao X.Y."/>
            <person name="Jiang Y.T."/>
            <person name="Sun W.H."/>
            <person name="Chen J."/>
            <person name="Chen Y.Q."/>
            <person name="Ai Y."/>
            <person name="Zhai J.W."/>
            <person name="Wu S.S."/>
            <person name="Zhou Z."/>
            <person name="Hsiao Y.Y."/>
            <person name="Wu W.L."/>
            <person name="Chen Y.Y."/>
            <person name="Lin Y.F."/>
            <person name="Hsu J.L."/>
            <person name="Li C.Y."/>
            <person name="Wang Z.W."/>
            <person name="Zhao X."/>
            <person name="Zhong W.Y."/>
            <person name="Ma X.K."/>
            <person name="Ma L."/>
            <person name="Huang J."/>
            <person name="Chen G.Z."/>
            <person name="Huang M.Z."/>
            <person name="Huang L."/>
            <person name="Peng D.H."/>
            <person name="Luo Y.B."/>
            <person name="Zou S.Q."/>
            <person name="Chen S.P."/>
            <person name="Lan S."/>
            <person name="Tsai W.C."/>
            <person name="Van de Peer Y."/>
            <person name="Liu Z.J."/>
        </authorList>
    </citation>
    <scope>NUCLEOTIDE SEQUENCE [LARGE SCALE GENOMIC DNA]</scope>
    <source>
        <strain evidence="3">Lor288</strain>
    </source>
</reference>
<dbReference type="InterPro" id="IPR046960">
    <property type="entry name" value="PPR_At4g14850-like_plant"/>
</dbReference>
<evidence type="ECO:0000313" key="4">
    <source>
        <dbReference type="Proteomes" id="UP001412067"/>
    </source>
</evidence>
<feature type="repeat" description="PPR" evidence="2">
    <location>
        <begin position="324"/>
        <end position="358"/>
    </location>
</feature>
<dbReference type="Gene3D" id="1.25.40.10">
    <property type="entry name" value="Tetratricopeptide repeat domain"/>
    <property type="match status" value="3"/>
</dbReference>
<keyword evidence="1" id="KW-0677">Repeat</keyword>
<gene>
    <name evidence="3" type="primary">PCMP-H32</name>
    <name evidence="3" type="ORF">KSP40_PGU002298</name>
</gene>
<accession>A0ABR2LR98</accession>
<dbReference type="PANTHER" id="PTHR47926:SF346">
    <property type="entry name" value="PENTATRICOPEPTIDE REPEAT-CONTAINING PROTEIN"/>
    <property type="match status" value="1"/>
</dbReference>
<dbReference type="PANTHER" id="PTHR47926">
    <property type="entry name" value="PENTATRICOPEPTIDE REPEAT-CONTAINING PROTEIN"/>
    <property type="match status" value="1"/>
</dbReference>
<feature type="repeat" description="PPR" evidence="2">
    <location>
        <begin position="223"/>
        <end position="257"/>
    </location>
</feature>
<organism evidence="3 4">
    <name type="scientific">Platanthera guangdongensis</name>
    <dbReference type="NCBI Taxonomy" id="2320717"/>
    <lineage>
        <taxon>Eukaryota</taxon>
        <taxon>Viridiplantae</taxon>
        <taxon>Streptophyta</taxon>
        <taxon>Embryophyta</taxon>
        <taxon>Tracheophyta</taxon>
        <taxon>Spermatophyta</taxon>
        <taxon>Magnoliopsida</taxon>
        <taxon>Liliopsida</taxon>
        <taxon>Asparagales</taxon>
        <taxon>Orchidaceae</taxon>
        <taxon>Orchidoideae</taxon>
        <taxon>Orchideae</taxon>
        <taxon>Orchidinae</taxon>
        <taxon>Platanthera</taxon>
    </lineage>
</organism>
<proteinExistence type="predicted"/>
<evidence type="ECO:0000256" key="2">
    <source>
        <dbReference type="PROSITE-ProRule" id="PRU00708"/>
    </source>
</evidence>
<sequence length="633" mass="71057">MELCITNKDLTLGRLFHARLIKTALTLHTLLSNRLIDMYAKCGSLSCSISTFQDLPFKNHQSWNTLLASFLRDSSLLQSARQLFDQMPQRNLVSYNTMISKLSLHGQNLEALKLFREMQRERLGMDKFTVVGIAPACAALADLRSLRQLHSAVISNGLHLNCIMSNVFIDGYGKCAAANVSRQVFDRMETKDIVSWTSLIRAYTNANRICEAYQIFMDAPSVNEVSWSSLISGLEQNGQEDAAIDLFRKMLEEGSLPTPFTLVSLLSACARLGLINQGKQVHCYMFRRCISFNVFVQNSVVDLYAKCGDMESASAVFDRMPYRDVVTWNSMVTGFAHNGLAMESLGMFERMLRDEITPSHVTFLGVLSACSHAGFVALGRRVLRSMEKEFGICPRNEHYSSLVDTLGRMQHLEEAMEVIESLHSNGGSSSVGMWGALLGSCLVHGDVEFGRRAAESLFVLDSQNGARYVTLSNIYAASGKWDEARKVRLVMKRKGLRKAAGCSWIEVKSRKNVFLAEDKSHSETEEIYEMLSVLLDQLREERQISAGAFSIHFMPFVFTEIFSGDCCRFSSPALVIERPSLLDFAIGDLAIQRKAFRGKLRASAKARKKRTNKCPRLSIICWSCVIKELRFLD</sequence>
<protein>
    <submittedName>
        <fullName evidence="3">Pentatricopeptide repeat-containing protein</fullName>
    </submittedName>
</protein>
<dbReference type="InterPro" id="IPR046848">
    <property type="entry name" value="E_motif"/>
</dbReference>
<dbReference type="InterPro" id="IPR002885">
    <property type="entry name" value="PPR_rpt"/>
</dbReference>
<dbReference type="PROSITE" id="PS51375">
    <property type="entry name" value="PPR"/>
    <property type="match status" value="4"/>
</dbReference>
<feature type="repeat" description="PPR" evidence="2">
    <location>
        <begin position="91"/>
        <end position="125"/>
    </location>
</feature>
<dbReference type="Proteomes" id="UP001412067">
    <property type="component" value="Unassembled WGS sequence"/>
</dbReference>
<feature type="repeat" description="PPR" evidence="2">
    <location>
        <begin position="464"/>
        <end position="498"/>
    </location>
</feature>